<gene>
    <name evidence="2" type="ORF">NP493_300g02020</name>
</gene>
<accession>A0AAD9L6Q1</accession>
<proteinExistence type="predicted"/>
<sequence>MAPRRSVIEGLSWRKLSTDVRRDSQNDSWIQRARNWGKSRSVNAEDCLLTDRTNTPPPSETRSRRSAKKTESGATRKRGMRKMGTLTRMKSVMIKPKEALGTLRQKLRMPSIRRHRKRLFEESPCLYTRSLVSQTPSSVVRRSRRLADQLEGDEVEMYSPFCIVTPARTPNKIRMGIHEPKRFNFSSPGQLTRDVESMAAGIETLTSMGDNLNRVIEKKPRRASHIRTTPGGRTPTQTRAAKHIFV</sequence>
<protein>
    <submittedName>
        <fullName evidence="2">Uncharacterized protein</fullName>
    </submittedName>
</protein>
<dbReference type="Proteomes" id="UP001209878">
    <property type="component" value="Unassembled WGS sequence"/>
</dbReference>
<keyword evidence="3" id="KW-1185">Reference proteome</keyword>
<reference evidence="2" key="1">
    <citation type="journal article" date="2023" name="Mol. Biol. Evol.">
        <title>Third-Generation Sequencing Reveals the Adaptive Role of the Epigenome in Three Deep-Sea Polychaetes.</title>
        <authorList>
            <person name="Perez M."/>
            <person name="Aroh O."/>
            <person name="Sun Y."/>
            <person name="Lan Y."/>
            <person name="Juniper S.K."/>
            <person name="Young C.R."/>
            <person name="Angers B."/>
            <person name="Qian P.Y."/>
        </authorList>
    </citation>
    <scope>NUCLEOTIDE SEQUENCE</scope>
    <source>
        <strain evidence="2">R07B-5</strain>
    </source>
</reference>
<evidence type="ECO:0000313" key="3">
    <source>
        <dbReference type="Proteomes" id="UP001209878"/>
    </source>
</evidence>
<feature type="region of interest" description="Disordered" evidence="1">
    <location>
        <begin position="47"/>
        <end position="79"/>
    </location>
</feature>
<dbReference type="EMBL" id="JAODUO010000300">
    <property type="protein sequence ID" value="KAK2183681.1"/>
    <property type="molecule type" value="Genomic_DNA"/>
</dbReference>
<organism evidence="2 3">
    <name type="scientific">Ridgeia piscesae</name>
    <name type="common">Tubeworm</name>
    <dbReference type="NCBI Taxonomy" id="27915"/>
    <lineage>
        <taxon>Eukaryota</taxon>
        <taxon>Metazoa</taxon>
        <taxon>Spiralia</taxon>
        <taxon>Lophotrochozoa</taxon>
        <taxon>Annelida</taxon>
        <taxon>Polychaeta</taxon>
        <taxon>Sedentaria</taxon>
        <taxon>Canalipalpata</taxon>
        <taxon>Sabellida</taxon>
        <taxon>Siboglinidae</taxon>
        <taxon>Ridgeia</taxon>
    </lineage>
</organism>
<evidence type="ECO:0000313" key="2">
    <source>
        <dbReference type="EMBL" id="KAK2183681.1"/>
    </source>
</evidence>
<evidence type="ECO:0000256" key="1">
    <source>
        <dbReference type="SAM" id="MobiDB-lite"/>
    </source>
</evidence>
<name>A0AAD9L6Q1_RIDPI</name>
<comment type="caution">
    <text evidence="2">The sequence shown here is derived from an EMBL/GenBank/DDBJ whole genome shotgun (WGS) entry which is preliminary data.</text>
</comment>
<dbReference type="AlphaFoldDB" id="A0AAD9L6Q1"/>